<dbReference type="PANTHER" id="PTHR21568">
    <property type="entry name" value="TRNA PSEUDOURIDINE SYNTHASE PUS10"/>
    <property type="match status" value="1"/>
</dbReference>
<dbReference type="PANTHER" id="PTHR21568:SF0">
    <property type="entry name" value="TRNA PSEUDOURIDINE SYNTHASE PUS10"/>
    <property type="match status" value="1"/>
</dbReference>
<dbReference type="EC" id="5.4.99.25" evidence="1"/>
<keyword evidence="3" id="KW-0413">Isomerase</keyword>
<dbReference type="InterPro" id="IPR048741">
    <property type="entry name" value="Pus10-like_C"/>
</dbReference>
<feature type="region of interest" description="Disordered" evidence="4">
    <location>
        <begin position="1"/>
        <end position="22"/>
    </location>
</feature>
<evidence type="ECO:0000256" key="5">
    <source>
        <dbReference type="SAM" id="Phobius"/>
    </source>
</evidence>
<keyword evidence="5" id="KW-0812">Transmembrane</keyword>
<evidence type="ECO:0000259" key="6">
    <source>
        <dbReference type="Pfam" id="PF21238"/>
    </source>
</evidence>
<feature type="compositionally biased region" description="Basic and acidic residues" evidence="4">
    <location>
        <begin position="1"/>
        <end position="12"/>
    </location>
</feature>
<reference evidence="7 8" key="1">
    <citation type="submission" date="2023-12" db="EMBL/GenBank/DDBJ databases">
        <title>A high-quality genome assembly for Dillenia turbinata (Dilleniales).</title>
        <authorList>
            <person name="Chanderbali A."/>
        </authorList>
    </citation>
    <scope>NUCLEOTIDE SEQUENCE [LARGE SCALE GENOMIC DNA]</scope>
    <source>
        <strain evidence="7">LSX21</strain>
        <tissue evidence="7">Leaf</tissue>
    </source>
</reference>
<dbReference type="GO" id="GO:0031119">
    <property type="term" value="P:tRNA pseudouridine synthesis"/>
    <property type="evidence" value="ECO:0007669"/>
    <property type="project" value="TreeGrafter"/>
</dbReference>
<evidence type="ECO:0000256" key="4">
    <source>
        <dbReference type="SAM" id="MobiDB-lite"/>
    </source>
</evidence>
<evidence type="ECO:0000313" key="7">
    <source>
        <dbReference type="EMBL" id="KAK6939274.1"/>
    </source>
</evidence>
<keyword evidence="2" id="KW-0819">tRNA processing</keyword>
<feature type="transmembrane region" description="Helical" evidence="5">
    <location>
        <begin position="274"/>
        <end position="291"/>
    </location>
</feature>
<comment type="caution">
    <text evidence="7">The sequence shown here is derived from an EMBL/GenBank/DDBJ whole genome shotgun (WGS) entry which is preliminary data.</text>
</comment>
<sequence length="407" mass="46326">MEELQDSKRCPEDGGSMGHANSDGPFPQGIEAELTFCCICFGILQFYCYDDKNMLVSKSSANEFALSIGQLIKQEGYEIDNVQTHWVQSLVIIRSYLKEKYGSECCWQEKLSTTCISVNDALKLSIASSLESLLMRLKLRRMSNLLLERNDVCRMSNLLLERNDDRKRKRTGMFSLYVIVASCCPNSFNSHLEAQVEGSDSSTSKSNYIKINSSDVSESNKLLAEKEYQPCHLELHCYRTPVYIGGKYLKYSRNVSQTCWIIDDKRKGEASIEVLQMLSLLVLVAILVWLFKVVGVKNLKLVGSEGWNLMCEGEAEKQKQYAALVWMSCLLEDDDLKKISSLTDMKILQKTPIRALHRRSPLEREKIVHWQEHTSRNLFMGILDAPELGCAAEILELDVTDAKMECF</sequence>
<dbReference type="Pfam" id="PF21238">
    <property type="entry name" value="Pus10_C"/>
    <property type="match status" value="2"/>
</dbReference>
<proteinExistence type="predicted"/>
<dbReference type="InterPro" id="IPR039894">
    <property type="entry name" value="Pus10-like"/>
</dbReference>
<dbReference type="Gene3D" id="3.30.70.3190">
    <property type="match status" value="1"/>
</dbReference>
<accession>A0AAN8VWY7</accession>
<gene>
    <name evidence="7" type="ORF">RJ641_028805</name>
</gene>
<feature type="domain" description="Pus10-like C-terminal" evidence="6">
    <location>
        <begin position="243"/>
        <end position="275"/>
    </location>
</feature>
<keyword evidence="5" id="KW-0472">Membrane</keyword>
<keyword evidence="8" id="KW-1185">Reference proteome</keyword>
<evidence type="ECO:0000313" key="8">
    <source>
        <dbReference type="Proteomes" id="UP001370490"/>
    </source>
</evidence>
<dbReference type="EMBL" id="JBAMMX010000005">
    <property type="protein sequence ID" value="KAK6939274.1"/>
    <property type="molecule type" value="Genomic_DNA"/>
</dbReference>
<evidence type="ECO:0000256" key="1">
    <source>
        <dbReference type="ARBA" id="ARBA00012787"/>
    </source>
</evidence>
<evidence type="ECO:0000256" key="3">
    <source>
        <dbReference type="ARBA" id="ARBA00023235"/>
    </source>
</evidence>
<protein>
    <recommendedName>
        <fullName evidence="1">tRNA pseudouridine(55) synthase</fullName>
        <ecNumber evidence="1">5.4.99.25</ecNumber>
    </recommendedName>
</protein>
<dbReference type="AlphaFoldDB" id="A0AAN8VWY7"/>
<dbReference type="Gene3D" id="3.30.70.2510">
    <property type="match status" value="1"/>
</dbReference>
<evidence type="ECO:0000256" key="2">
    <source>
        <dbReference type="ARBA" id="ARBA00022694"/>
    </source>
</evidence>
<keyword evidence="5" id="KW-1133">Transmembrane helix</keyword>
<organism evidence="7 8">
    <name type="scientific">Dillenia turbinata</name>
    <dbReference type="NCBI Taxonomy" id="194707"/>
    <lineage>
        <taxon>Eukaryota</taxon>
        <taxon>Viridiplantae</taxon>
        <taxon>Streptophyta</taxon>
        <taxon>Embryophyta</taxon>
        <taxon>Tracheophyta</taxon>
        <taxon>Spermatophyta</taxon>
        <taxon>Magnoliopsida</taxon>
        <taxon>eudicotyledons</taxon>
        <taxon>Gunneridae</taxon>
        <taxon>Pentapetalae</taxon>
        <taxon>Dilleniales</taxon>
        <taxon>Dilleniaceae</taxon>
        <taxon>Dillenia</taxon>
    </lineage>
</organism>
<feature type="domain" description="Pus10-like C-terminal" evidence="6">
    <location>
        <begin position="293"/>
        <end position="373"/>
    </location>
</feature>
<name>A0AAN8VWY7_9MAGN</name>
<dbReference type="GO" id="GO:0160148">
    <property type="term" value="F:tRNA pseudouridine(55) synthase activity"/>
    <property type="evidence" value="ECO:0007669"/>
    <property type="project" value="UniProtKB-EC"/>
</dbReference>
<dbReference type="Proteomes" id="UP001370490">
    <property type="component" value="Unassembled WGS sequence"/>
</dbReference>